<dbReference type="eggNOG" id="COG0212">
    <property type="taxonomic scope" value="Bacteria"/>
</dbReference>
<sequence>MNKQELRKEFKEKRKALPEGEAGRLSELIAGHTIELLGAHPEWRHIHLFLPIKKNREVDTFPILTYLRGNGSQVYTSYIKSGEEGMLTLNITREIDLATNELGIPEPVIKKTVSPEKIQVVLVPLLVVDRMGNRLGYGKGFYDRFFKSLGSDVFKLGLSFFAPVDQIRSEAHDVALDACVFPEGVVVF</sequence>
<evidence type="ECO:0000256" key="2">
    <source>
        <dbReference type="ARBA" id="ARBA00022741"/>
    </source>
</evidence>
<gene>
    <name evidence="6" type="ORF">A33Q_2226</name>
</gene>
<dbReference type="PANTHER" id="PTHR23407">
    <property type="entry name" value="ATPASE INHIBITOR/5-FORMYLTETRAHYDROFOLATE CYCLO-LIGASE"/>
    <property type="match status" value="1"/>
</dbReference>
<evidence type="ECO:0000256" key="5">
    <source>
        <dbReference type="RuleBase" id="RU361279"/>
    </source>
</evidence>
<keyword evidence="3 4" id="KW-0067">ATP-binding</keyword>
<dbReference type="GO" id="GO:0005524">
    <property type="term" value="F:ATP binding"/>
    <property type="evidence" value="ECO:0007669"/>
    <property type="project" value="UniProtKB-KW"/>
</dbReference>
<keyword evidence="2 4" id="KW-0547">Nucleotide-binding</keyword>
<evidence type="ECO:0000313" key="6">
    <source>
        <dbReference type="EMBL" id="EOZ96456.1"/>
    </source>
</evidence>
<accession>S2DWI9</accession>
<dbReference type="Pfam" id="PF01812">
    <property type="entry name" value="5-FTHF_cyc-lig"/>
    <property type="match status" value="1"/>
</dbReference>
<dbReference type="STRING" id="1189612.A33Q_2226"/>
<feature type="binding site" evidence="4">
    <location>
        <position position="50"/>
    </location>
    <ligand>
        <name>substrate</name>
    </ligand>
</feature>
<organism evidence="6 7">
    <name type="scientific">Indibacter alkaliphilus (strain CCUG 57479 / KCTC 22604 / LW1)</name>
    <dbReference type="NCBI Taxonomy" id="1189612"/>
    <lineage>
        <taxon>Bacteria</taxon>
        <taxon>Pseudomonadati</taxon>
        <taxon>Bacteroidota</taxon>
        <taxon>Cytophagia</taxon>
        <taxon>Cytophagales</taxon>
        <taxon>Cyclobacteriaceae</taxon>
    </lineage>
</organism>
<name>S2DWI9_INDAL</name>
<dbReference type="InterPro" id="IPR024185">
    <property type="entry name" value="FTHF_cligase-like_sf"/>
</dbReference>
<feature type="binding site" evidence="4">
    <location>
        <begin position="3"/>
        <end position="7"/>
    </location>
    <ligand>
        <name>ATP</name>
        <dbReference type="ChEBI" id="CHEBI:30616"/>
    </ligand>
</feature>
<dbReference type="OrthoDB" id="9801938at2"/>
<feature type="binding site" evidence="4">
    <location>
        <position position="57"/>
    </location>
    <ligand>
        <name>substrate</name>
    </ligand>
</feature>
<dbReference type="SUPFAM" id="SSF100950">
    <property type="entry name" value="NagB/RpiA/CoA transferase-like"/>
    <property type="match status" value="1"/>
</dbReference>
<dbReference type="RefSeq" id="WP_009033839.1">
    <property type="nucleotide sequence ID" value="NZ_ALWO02000033.1"/>
</dbReference>
<comment type="similarity">
    <text evidence="1 5">Belongs to the 5-formyltetrahydrofolate cyclo-ligase family.</text>
</comment>
<dbReference type="PANTHER" id="PTHR23407:SF1">
    <property type="entry name" value="5-FORMYLTETRAHYDROFOLATE CYCLO-LIGASE"/>
    <property type="match status" value="1"/>
</dbReference>
<dbReference type="GO" id="GO:0030272">
    <property type="term" value="F:5-formyltetrahydrofolate cyclo-ligase activity"/>
    <property type="evidence" value="ECO:0007669"/>
    <property type="project" value="UniProtKB-EC"/>
</dbReference>
<evidence type="ECO:0000256" key="4">
    <source>
        <dbReference type="PIRSR" id="PIRSR006806-1"/>
    </source>
</evidence>
<feature type="binding site" evidence="4">
    <location>
        <begin position="134"/>
        <end position="142"/>
    </location>
    <ligand>
        <name>ATP</name>
        <dbReference type="ChEBI" id="CHEBI:30616"/>
    </ligand>
</feature>
<evidence type="ECO:0000256" key="3">
    <source>
        <dbReference type="ARBA" id="ARBA00022840"/>
    </source>
</evidence>
<proteinExistence type="inferred from homology"/>
<dbReference type="GO" id="GO:0009396">
    <property type="term" value="P:folic acid-containing compound biosynthetic process"/>
    <property type="evidence" value="ECO:0007669"/>
    <property type="project" value="TreeGrafter"/>
</dbReference>
<dbReference type="GO" id="GO:0046872">
    <property type="term" value="F:metal ion binding"/>
    <property type="evidence" value="ECO:0007669"/>
    <property type="project" value="UniProtKB-KW"/>
</dbReference>
<evidence type="ECO:0000256" key="1">
    <source>
        <dbReference type="ARBA" id="ARBA00010638"/>
    </source>
</evidence>
<dbReference type="GO" id="GO:0035999">
    <property type="term" value="P:tetrahydrofolate interconversion"/>
    <property type="evidence" value="ECO:0007669"/>
    <property type="project" value="TreeGrafter"/>
</dbReference>
<dbReference type="InterPro" id="IPR002698">
    <property type="entry name" value="FTHF_cligase"/>
</dbReference>
<dbReference type="Gene3D" id="3.40.50.10420">
    <property type="entry name" value="NagB/RpiA/CoA transferase-like"/>
    <property type="match status" value="1"/>
</dbReference>
<dbReference type="EMBL" id="ALWO02000033">
    <property type="protein sequence ID" value="EOZ96456.1"/>
    <property type="molecule type" value="Genomic_DNA"/>
</dbReference>
<keyword evidence="7" id="KW-1185">Reference proteome</keyword>
<keyword evidence="5" id="KW-0479">Metal-binding</keyword>
<evidence type="ECO:0000313" key="7">
    <source>
        <dbReference type="Proteomes" id="UP000006073"/>
    </source>
</evidence>
<comment type="catalytic activity">
    <reaction evidence="5">
        <text>(6S)-5-formyl-5,6,7,8-tetrahydrofolate + ATP = (6R)-5,10-methenyltetrahydrofolate + ADP + phosphate</text>
        <dbReference type="Rhea" id="RHEA:10488"/>
        <dbReference type="ChEBI" id="CHEBI:30616"/>
        <dbReference type="ChEBI" id="CHEBI:43474"/>
        <dbReference type="ChEBI" id="CHEBI:57455"/>
        <dbReference type="ChEBI" id="CHEBI:57457"/>
        <dbReference type="ChEBI" id="CHEBI:456216"/>
        <dbReference type="EC" id="6.3.3.2"/>
    </reaction>
</comment>
<dbReference type="EC" id="6.3.3.2" evidence="5"/>
<comment type="cofactor">
    <cofactor evidence="5">
        <name>Mg(2+)</name>
        <dbReference type="ChEBI" id="CHEBI:18420"/>
    </cofactor>
</comment>
<dbReference type="Proteomes" id="UP000006073">
    <property type="component" value="Unassembled WGS sequence"/>
</dbReference>
<dbReference type="InterPro" id="IPR037171">
    <property type="entry name" value="NagB/RpiA_transferase-like"/>
</dbReference>
<reference evidence="6 7" key="1">
    <citation type="journal article" date="2013" name="Genome Announc.">
        <title>Draft Genome Sequence of Indibacter alkaliphilus Strain LW1T, Isolated from Lonar Lake, a Haloalkaline Lake in the Buldana District of Maharashtra, India.</title>
        <authorList>
            <person name="Singh A."/>
            <person name="Kumar Jangir P."/>
            <person name="Sharma R."/>
            <person name="Singh A."/>
            <person name="Kumar Pinnaka A."/>
            <person name="Shivaji S."/>
        </authorList>
    </citation>
    <scope>NUCLEOTIDE SEQUENCE [LARGE SCALE GENOMIC DNA]</scope>
    <source>
        <strain evidence="7">CCUG 57479 / KCTC 22604 / LW1</strain>
    </source>
</reference>
<keyword evidence="6" id="KW-0436">Ligase</keyword>
<keyword evidence="5" id="KW-0460">Magnesium</keyword>
<comment type="caution">
    <text evidence="6">The sequence shown here is derived from an EMBL/GenBank/DDBJ whole genome shotgun (WGS) entry which is preliminary data.</text>
</comment>
<dbReference type="PIRSF" id="PIRSF006806">
    <property type="entry name" value="FTHF_cligase"/>
    <property type="match status" value="1"/>
</dbReference>
<protein>
    <recommendedName>
        <fullName evidence="5">5-formyltetrahydrofolate cyclo-ligase</fullName>
        <ecNumber evidence="5">6.3.3.2</ecNumber>
    </recommendedName>
</protein>
<dbReference type="AlphaFoldDB" id="S2DWI9"/>
<dbReference type="NCBIfam" id="TIGR02727">
    <property type="entry name" value="MTHFS_bact"/>
    <property type="match status" value="1"/>
</dbReference>